<dbReference type="STRING" id="1121345.SAMN02745217_04093"/>
<dbReference type="AlphaFoldDB" id="A0A1M7YL91"/>
<dbReference type="Gene3D" id="3.40.50.300">
    <property type="entry name" value="P-loop containing nucleotide triphosphate hydrolases"/>
    <property type="match status" value="1"/>
</dbReference>
<dbReference type="OrthoDB" id="6400788at2"/>
<dbReference type="InterPro" id="IPR049945">
    <property type="entry name" value="AAA_22"/>
</dbReference>
<dbReference type="InterPro" id="IPR027417">
    <property type="entry name" value="P-loop_NTPase"/>
</dbReference>
<gene>
    <name evidence="3" type="ORF">SAMN02745217_04093</name>
</gene>
<dbReference type="SUPFAM" id="SSF52540">
    <property type="entry name" value="P-loop containing nucleoside triphosphate hydrolases"/>
    <property type="match status" value="1"/>
</dbReference>
<evidence type="ECO:0000259" key="2">
    <source>
        <dbReference type="Pfam" id="PF13401"/>
    </source>
</evidence>
<organism evidence="3 4">
    <name type="scientific">Anaerocolumna xylanovorans DSM 12503</name>
    <dbReference type="NCBI Taxonomy" id="1121345"/>
    <lineage>
        <taxon>Bacteria</taxon>
        <taxon>Bacillati</taxon>
        <taxon>Bacillota</taxon>
        <taxon>Clostridia</taxon>
        <taxon>Lachnospirales</taxon>
        <taxon>Lachnospiraceae</taxon>
        <taxon>Anaerocolumna</taxon>
    </lineage>
</organism>
<dbReference type="RefSeq" id="WP_073590722.1">
    <property type="nucleotide sequence ID" value="NZ_FRFD01000013.1"/>
</dbReference>
<name>A0A1M7YL91_9FIRM</name>
<accession>A0A1M7YL91</accession>
<dbReference type="EMBL" id="FRFD01000013">
    <property type="protein sequence ID" value="SHO53380.1"/>
    <property type="molecule type" value="Genomic_DNA"/>
</dbReference>
<evidence type="ECO:0000313" key="4">
    <source>
        <dbReference type="Proteomes" id="UP000184612"/>
    </source>
</evidence>
<dbReference type="GO" id="GO:0016887">
    <property type="term" value="F:ATP hydrolysis activity"/>
    <property type="evidence" value="ECO:0007669"/>
    <property type="project" value="InterPro"/>
</dbReference>
<feature type="domain" description="ORC1/DEAH AAA+ ATPase" evidence="2">
    <location>
        <begin position="69"/>
        <end position="130"/>
    </location>
</feature>
<evidence type="ECO:0000313" key="3">
    <source>
        <dbReference type="EMBL" id="SHO53380.1"/>
    </source>
</evidence>
<protein>
    <submittedName>
        <fullName evidence="3">AAA domain-containing protein</fullName>
    </submittedName>
</protein>
<sequence>MNSEIAKERISYVVKPDSITASQGDFLATHVAIKRIHILDKFVLMPTKEKAYTEEQIFTNYVLNPNNLHQFIVVYGQSGTGKSHLIRWFEAKFQQAKLENEVILFIRRSDNTLKGTIRQLLEKPEVQGISNREVYERLVKASVSVDENKLKDMIYHNFIIEIHNDNDEHDIEINNVKRKRLEAFLNNEIVHDHLMSFDGPIERMYSRIAEHTLVDRDTVAKFEPKDFYVSTDFFDNIQRAGADPKAEKMAREFMADDTGKEDAEKIAAYLNQFVNDVIQRCAGIEPGDFKQIFQDIRKELYKLGKNLTLFIEDVTSFTGVDTALLDALMEEHTGVRNGENICRLSSVVGTTGNYLQHNFKDNHKDRVTKYVYIPSDVLDESGLFEFVGRYLNTMSLPEEIVESWVNNQAKAEDYPIHEAKEGSNWETHDCGFGKKISLYPFTKVSIKYLYQYGLTNGHKTPRYVIRDIIEPVVNDILYNPQDFPSVKYNMVNVNTTLSFMIHNQVKDEDQTDRVLRFISIWGNGKPEKYEDKGISYIAGINEKIYEELSLPILKFGEIKPGPTPGQGSITEPRPTPGPAPVQNPEQRPVSPEKIKRFNDANIILTKWSIGAAIDLSATGGTLGIIRAAKEDMCNFLFSAINWQAEGMSMDNVSKVKASAAKLVIFEKQTKGTGFYILPATWDSLNIVSAFIRWREYGNQSWDYPDSDFDAYLVTSWTSTVKDEVVKAVGEYKKNTPVNYIDAAVAAEMYRLILCGEFRERSLKNLTADCLYTNKPNKAMQNSHSKEWNSLVNLINQKGADQTNRDTIRQYFNITQGSGGTVVVLDALGLANTVRRVKTNKLTIPEDDQQADDKVKLRRDAYTYLQDILERIDSVSKAELFASKESLNLIIDKFDDDKIEEEDILKLVEVAKKFYENVEKTQINISVNSTDKVKKLATQIAKALHDISEVMDEADPLTILMTFSSDPVSILQPLVDLLVQLDKDIETVDLKMAKRLEAVQDIQPSKENQRYTLEIEQLDKCEQKLNGMR</sequence>
<dbReference type="Pfam" id="PF13401">
    <property type="entry name" value="AAA_22"/>
    <property type="match status" value="1"/>
</dbReference>
<reference evidence="3 4" key="1">
    <citation type="submission" date="2016-12" db="EMBL/GenBank/DDBJ databases">
        <authorList>
            <person name="Song W.-J."/>
            <person name="Kurnit D.M."/>
        </authorList>
    </citation>
    <scope>NUCLEOTIDE SEQUENCE [LARGE SCALE GENOMIC DNA]</scope>
    <source>
        <strain evidence="3 4">DSM 12503</strain>
    </source>
</reference>
<evidence type="ECO:0000256" key="1">
    <source>
        <dbReference type="SAM" id="MobiDB-lite"/>
    </source>
</evidence>
<feature type="region of interest" description="Disordered" evidence="1">
    <location>
        <begin position="561"/>
        <end position="589"/>
    </location>
</feature>
<keyword evidence="4" id="KW-1185">Reference proteome</keyword>
<proteinExistence type="predicted"/>
<dbReference type="Proteomes" id="UP000184612">
    <property type="component" value="Unassembled WGS sequence"/>
</dbReference>